<dbReference type="InterPro" id="IPR001296">
    <property type="entry name" value="Glyco_trans_1"/>
</dbReference>
<organism evidence="3 4">
    <name type="scientific">Fulvivirga lutea</name>
    <dbReference type="NCBI Taxonomy" id="2810512"/>
    <lineage>
        <taxon>Bacteria</taxon>
        <taxon>Pseudomonadati</taxon>
        <taxon>Bacteroidota</taxon>
        <taxon>Cytophagia</taxon>
        <taxon>Cytophagales</taxon>
        <taxon>Fulvivirgaceae</taxon>
        <taxon>Fulvivirga</taxon>
    </lineage>
</organism>
<dbReference type="PANTHER" id="PTHR45947:SF3">
    <property type="entry name" value="SULFOQUINOVOSYL TRANSFERASE SQD2"/>
    <property type="match status" value="1"/>
</dbReference>
<keyword evidence="4" id="KW-1185">Reference proteome</keyword>
<feature type="domain" description="Glycosyltransferase subfamily 4-like N-terminal" evidence="2">
    <location>
        <begin position="16"/>
        <end position="171"/>
    </location>
</feature>
<dbReference type="EMBL" id="CP070608">
    <property type="protein sequence ID" value="QSE98444.1"/>
    <property type="molecule type" value="Genomic_DNA"/>
</dbReference>
<dbReference type="Pfam" id="PF13439">
    <property type="entry name" value="Glyco_transf_4"/>
    <property type="match status" value="1"/>
</dbReference>
<dbReference type="GO" id="GO:0016757">
    <property type="term" value="F:glycosyltransferase activity"/>
    <property type="evidence" value="ECO:0007669"/>
    <property type="project" value="InterPro"/>
</dbReference>
<reference evidence="3" key="1">
    <citation type="submission" date="2021-02" db="EMBL/GenBank/DDBJ databases">
        <title>Fulvivirga sp. S481 isolated from sea water.</title>
        <authorList>
            <person name="Bae S.S."/>
            <person name="Baek K."/>
        </authorList>
    </citation>
    <scope>NUCLEOTIDE SEQUENCE</scope>
    <source>
        <strain evidence="3">S481</strain>
    </source>
</reference>
<dbReference type="CDD" id="cd03811">
    <property type="entry name" value="GT4_GT28_WabH-like"/>
    <property type="match status" value="1"/>
</dbReference>
<gene>
    <name evidence="3" type="ORF">JR347_05035</name>
</gene>
<dbReference type="SUPFAM" id="SSF53756">
    <property type="entry name" value="UDP-Glycosyltransferase/glycogen phosphorylase"/>
    <property type="match status" value="1"/>
</dbReference>
<evidence type="ECO:0000313" key="3">
    <source>
        <dbReference type="EMBL" id="QSE98444.1"/>
    </source>
</evidence>
<dbReference type="InterPro" id="IPR028098">
    <property type="entry name" value="Glyco_trans_4-like_N"/>
</dbReference>
<accession>A0A974WH44</accession>
<dbReference type="RefSeq" id="WP_205722958.1">
    <property type="nucleotide sequence ID" value="NZ_CP070608.1"/>
</dbReference>
<dbReference type="PANTHER" id="PTHR45947">
    <property type="entry name" value="SULFOQUINOVOSYL TRANSFERASE SQD2"/>
    <property type="match status" value="1"/>
</dbReference>
<name>A0A974WH44_9BACT</name>
<evidence type="ECO:0000313" key="4">
    <source>
        <dbReference type="Proteomes" id="UP000662783"/>
    </source>
</evidence>
<evidence type="ECO:0000259" key="1">
    <source>
        <dbReference type="Pfam" id="PF00534"/>
    </source>
</evidence>
<dbReference type="InterPro" id="IPR050194">
    <property type="entry name" value="Glycosyltransferase_grp1"/>
</dbReference>
<dbReference type="Gene3D" id="3.40.50.2000">
    <property type="entry name" value="Glycogen Phosphorylase B"/>
    <property type="match status" value="2"/>
</dbReference>
<dbReference type="KEGG" id="fuv:JR347_05035"/>
<sequence>MKKIRILHLITDLGKGGAERFLLDLCKELENYANIDFRVGVLYDNNRNQIFTSNLPIVQLNYTSHSFRRVNDCIEYKKLLNEFKPHIIHSHRFLAEFLSSYYVNPNICYVCHGHDNMIQLNRPSLNTFMNKRLLLNYLERLHLIFNKYNRVPTYFIANSRHTENYYRKVLPRHMISNVKLIEYGFDSKKFYDSKQKSLPKTNERLKIINVGSFQKKKNQKFIVEIGKALRDRAIDFEIHLLGDGELRQDVEKQVHKNDLTQYIYFHGVVDNVEDWLKKSHLYLHTAWYEPFGLVFLEAMAAGLPCIAYNGQGNRDLIKNGKNGYFLEEHSASLFAEKIIELISNEQLYLEISNYCKSFALNYDIEIKTKELIDFYNQIVSELKE</sequence>
<dbReference type="Proteomes" id="UP000662783">
    <property type="component" value="Chromosome"/>
</dbReference>
<dbReference type="AlphaFoldDB" id="A0A974WH44"/>
<feature type="domain" description="Glycosyl transferase family 1" evidence="1">
    <location>
        <begin position="194"/>
        <end position="356"/>
    </location>
</feature>
<protein>
    <submittedName>
        <fullName evidence="3">Glycosyltransferase</fullName>
    </submittedName>
</protein>
<dbReference type="Pfam" id="PF00534">
    <property type="entry name" value="Glycos_transf_1"/>
    <property type="match status" value="1"/>
</dbReference>
<evidence type="ECO:0000259" key="2">
    <source>
        <dbReference type="Pfam" id="PF13439"/>
    </source>
</evidence>
<proteinExistence type="predicted"/>